<dbReference type="RefSeq" id="WP_169664701.1">
    <property type="nucleotide sequence ID" value="NZ_CP076132.1"/>
</dbReference>
<dbReference type="SUPFAM" id="SSF82171">
    <property type="entry name" value="DPP6 N-terminal domain-like"/>
    <property type="match status" value="1"/>
</dbReference>
<dbReference type="InterPro" id="IPR011659">
    <property type="entry name" value="WD40"/>
</dbReference>
<dbReference type="Pfam" id="PF07676">
    <property type="entry name" value="PD40"/>
    <property type="match status" value="2"/>
</dbReference>
<name>A0AAX1N7N4_9BACT</name>
<dbReference type="KEGG" id="fya:KMW28_07750"/>
<gene>
    <name evidence="1" type="ORF">KMW28_07750</name>
</gene>
<dbReference type="AlphaFoldDB" id="A0AAX1N7N4"/>
<protein>
    <submittedName>
        <fullName evidence="1">PD40 domain-containing protein</fullName>
    </submittedName>
</protein>
<dbReference type="Proteomes" id="UP000678679">
    <property type="component" value="Chromosome 1"/>
</dbReference>
<proteinExistence type="predicted"/>
<organism evidence="1 2">
    <name type="scientific">Flammeovirga yaeyamensis</name>
    <dbReference type="NCBI Taxonomy" id="367791"/>
    <lineage>
        <taxon>Bacteria</taxon>
        <taxon>Pseudomonadati</taxon>
        <taxon>Bacteroidota</taxon>
        <taxon>Cytophagia</taxon>
        <taxon>Cytophagales</taxon>
        <taxon>Flammeovirgaceae</taxon>
        <taxon>Flammeovirga</taxon>
    </lineage>
</organism>
<reference evidence="1 2" key="1">
    <citation type="submission" date="2021-05" db="EMBL/GenBank/DDBJ databases">
        <title>Comparative genomic studies on the polysaccharide-degrading batcterial strains of the Flammeovirga genus.</title>
        <authorList>
            <person name="Zewei F."/>
            <person name="Zheng Z."/>
            <person name="Yu L."/>
            <person name="Ruyue G."/>
            <person name="Yanhong M."/>
            <person name="Yuanyuan C."/>
            <person name="Jingyan G."/>
            <person name="Wenjun H."/>
        </authorList>
    </citation>
    <scope>NUCLEOTIDE SEQUENCE [LARGE SCALE GENOMIC DNA]</scope>
    <source>
        <strain evidence="1 2">NBRC:100898</strain>
    </source>
</reference>
<accession>A0AAX1N7N4</accession>
<dbReference type="EMBL" id="CP076132">
    <property type="protein sequence ID" value="QWG03469.1"/>
    <property type="molecule type" value="Genomic_DNA"/>
</dbReference>
<evidence type="ECO:0000313" key="2">
    <source>
        <dbReference type="Proteomes" id="UP000678679"/>
    </source>
</evidence>
<sequence>MNEKYIDAINYFNEYLEANTTKEKTFDDVELRIKQCENGIKLNSVDDLSSETTAIMDIPINTSYDETAPIISKRDNFILFNSNRQVDSYNYVYGDQYAFLPEDLKSKDSDIYLSYRKGVQFSHPYPQFDGEFNTIYPLYVQDGSYMLLYIEYSTDAKGKGNIYETRVKKGRWQKPKKLNSKINSNHEERGAILANNGTTIYFSSNRPGGQGGFDIYKSIRVGKDDWSKPINLGPTINGPNDEVFPFIHNDNKTLYYSTNGVLSMGGFDLVVAKKEGANWTRPKNLGKKVNSPFNELQFSQIPSKRYSYFTSDRQNQQSVGGKDIYAIFKPVHKMKRAIVTGKIKVLKNGVSLPITLLVKDNSDITYKKYVYDPSPDVGKFFMILPPGKNYSITIIYEDVELYTMAIDLPKDTYRYQLDKEFAINEIEVFNKVVGYDVIPGKTKFEITTFDELKTQDVSESTDARYDALLMLMEMIVDRTDKEGLANLNDLDDPVKDLSLVNTQSASNNPDPYYTPLLDLIERAFNEANPDLITSLDSIRGDQGDKVVKIGNQLHQNVIVEERYYFPEKEFDISRDNKASLNELSEFLKNRDNVILDVVWFSKNESNKTLSTIDQLNEMRMNSILNYLSAKGVSRWQYQIKNKQLNTSKDNACILLSVRLK</sequence>
<evidence type="ECO:0000313" key="1">
    <source>
        <dbReference type="EMBL" id="QWG03469.1"/>
    </source>
</evidence>
<keyword evidence="2" id="KW-1185">Reference proteome</keyword>